<dbReference type="Proteomes" id="UP000465601">
    <property type="component" value="Unassembled WGS sequence"/>
</dbReference>
<comment type="similarity">
    <text evidence="2 4">Belongs to the class-IV pyridoxal-phosphate-dependent aminotransferase family.</text>
</comment>
<evidence type="ECO:0000256" key="5">
    <source>
        <dbReference type="RuleBase" id="RU004516"/>
    </source>
</evidence>
<name>A0A833HLR8_9FIRM</name>
<protein>
    <submittedName>
        <fullName evidence="6">Aminotransferase IV</fullName>
    </submittedName>
</protein>
<dbReference type="InterPro" id="IPR043132">
    <property type="entry name" value="BCAT-like_C"/>
</dbReference>
<accession>A0A833HLR8</accession>
<dbReference type="InterPro" id="IPR050571">
    <property type="entry name" value="Class-IV_PLP-Dep_Aminotrnsfr"/>
</dbReference>
<proteinExistence type="inferred from homology"/>
<evidence type="ECO:0000313" key="7">
    <source>
        <dbReference type="Proteomes" id="UP000465601"/>
    </source>
</evidence>
<comment type="caution">
    <text evidence="6">The sequence shown here is derived from an EMBL/GenBank/DDBJ whole genome shotgun (WGS) entry which is preliminary data.</text>
</comment>
<dbReference type="InterPro" id="IPR036038">
    <property type="entry name" value="Aminotransferase-like"/>
</dbReference>
<dbReference type="GO" id="GO:0005829">
    <property type="term" value="C:cytosol"/>
    <property type="evidence" value="ECO:0007669"/>
    <property type="project" value="TreeGrafter"/>
</dbReference>
<dbReference type="Pfam" id="PF01063">
    <property type="entry name" value="Aminotran_4"/>
    <property type="match status" value="1"/>
</dbReference>
<sequence length="277" mass="31838">MYIMSQKKFFISNGQLKNLEDFDESLIDIYPSVYEVIRVLSGVPLFVEEHIDRLQNSLRLLNNHYEINACKLLEDINRLIENNGFPDENIKIIINQLNKSKPDTYIFFIPSSYPSQKEYNFGVATILFPAERHNPNAKVVAKEQRELISLTLKEKGAYEALLVNNEGYITEGSRSNVFFVKDEIVYTPPADQVLEGITRKRVITLCKDLGIVIIEKSFSSNTVHKMDAVFMTGTSPKVLPITVIDDRIFDSPKNPIVLKIMKAYNNLIDEYIRKNRP</sequence>
<evidence type="ECO:0000313" key="6">
    <source>
        <dbReference type="EMBL" id="KAB3526628.1"/>
    </source>
</evidence>
<dbReference type="GO" id="GO:0008652">
    <property type="term" value="P:amino acid biosynthetic process"/>
    <property type="evidence" value="ECO:0007669"/>
    <property type="project" value="UniProtKB-ARBA"/>
</dbReference>
<keyword evidence="6" id="KW-0808">Transferase</keyword>
<evidence type="ECO:0000256" key="3">
    <source>
        <dbReference type="ARBA" id="ARBA00022898"/>
    </source>
</evidence>
<dbReference type="GO" id="GO:0046394">
    <property type="term" value="P:carboxylic acid biosynthetic process"/>
    <property type="evidence" value="ECO:0007669"/>
    <property type="project" value="UniProtKB-ARBA"/>
</dbReference>
<dbReference type="GO" id="GO:0008483">
    <property type="term" value="F:transaminase activity"/>
    <property type="evidence" value="ECO:0007669"/>
    <property type="project" value="UniProtKB-KW"/>
</dbReference>
<evidence type="ECO:0000256" key="4">
    <source>
        <dbReference type="RuleBase" id="RU004106"/>
    </source>
</evidence>
<dbReference type="PANTHER" id="PTHR42743:SF11">
    <property type="entry name" value="AMINODEOXYCHORISMATE LYASE"/>
    <property type="match status" value="1"/>
</dbReference>
<dbReference type="FunFam" id="3.20.10.10:FF:000002">
    <property type="entry name" value="D-alanine aminotransferase"/>
    <property type="match status" value="1"/>
</dbReference>
<dbReference type="PANTHER" id="PTHR42743">
    <property type="entry name" value="AMINO-ACID AMINOTRANSFERASE"/>
    <property type="match status" value="1"/>
</dbReference>
<dbReference type="SUPFAM" id="SSF56752">
    <property type="entry name" value="D-aminoacid aminotransferase-like PLP-dependent enzymes"/>
    <property type="match status" value="1"/>
</dbReference>
<comment type="cofactor">
    <cofactor evidence="1 5">
        <name>pyridoxal 5'-phosphate</name>
        <dbReference type="ChEBI" id="CHEBI:597326"/>
    </cofactor>
</comment>
<organism evidence="6 7">
    <name type="scientific">Alkaliphilus serpentinus</name>
    <dbReference type="NCBI Taxonomy" id="1482731"/>
    <lineage>
        <taxon>Bacteria</taxon>
        <taxon>Bacillati</taxon>
        <taxon>Bacillota</taxon>
        <taxon>Clostridia</taxon>
        <taxon>Peptostreptococcales</taxon>
        <taxon>Natronincolaceae</taxon>
        <taxon>Alkaliphilus</taxon>
    </lineage>
</organism>
<dbReference type="InterPro" id="IPR018300">
    <property type="entry name" value="Aminotrans_IV_CS"/>
</dbReference>
<dbReference type="InterPro" id="IPR001544">
    <property type="entry name" value="Aminotrans_IV"/>
</dbReference>
<evidence type="ECO:0000256" key="1">
    <source>
        <dbReference type="ARBA" id="ARBA00001933"/>
    </source>
</evidence>
<gene>
    <name evidence="6" type="ORF">F8153_13575</name>
</gene>
<reference evidence="6 7" key="1">
    <citation type="submission" date="2019-10" db="EMBL/GenBank/DDBJ databases">
        <title>Alkaliphilus serpentinus sp. nov. and Alkaliphilus pronyensis sp. nov., two novel anaerobic alkaliphilic species isolated from the serpentinized-hosted hydrothermal field of the Prony Bay (New Caledonia).</title>
        <authorList>
            <person name="Postec A."/>
        </authorList>
    </citation>
    <scope>NUCLEOTIDE SEQUENCE [LARGE SCALE GENOMIC DNA]</scope>
    <source>
        <strain evidence="6 7">LacT</strain>
    </source>
</reference>
<dbReference type="OrthoDB" id="9805628at2"/>
<evidence type="ECO:0000256" key="2">
    <source>
        <dbReference type="ARBA" id="ARBA00009320"/>
    </source>
</evidence>
<dbReference type="InterPro" id="IPR043131">
    <property type="entry name" value="BCAT-like_N"/>
</dbReference>
<dbReference type="EMBL" id="WBZB01000051">
    <property type="protein sequence ID" value="KAB3526628.1"/>
    <property type="molecule type" value="Genomic_DNA"/>
</dbReference>
<keyword evidence="3 5" id="KW-0663">Pyridoxal phosphate</keyword>
<dbReference type="AlphaFoldDB" id="A0A833HLR8"/>
<dbReference type="Gene3D" id="3.30.470.10">
    <property type="match status" value="1"/>
</dbReference>
<keyword evidence="7" id="KW-1185">Reference proteome</keyword>
<dbReference type="Gene3D" id="3.20.10.10">
    <property type="entry name" value="D-amino Acid Aminotransferase, subunit A, domain 2"/>
    <property type="match status" value="1"/>
</dbReference>
<dbReference type="RefSeq" id="WP_151866894.1">
    <property type="nucleotide sequence ID" value="NZ_WBZB01000051.1"/>
</dbReference>
<dbReference type="CDD" id="cd00449">
    <property type="entry name" value="PLPDE_IV"/>
    <property type="match status" value="1"/>
</dbReference>
<dbReference type="PROSITE" id="PS00770">
    <property type="entry name" value="AA_TRANSFER_CLASS_4"/>
    <property type="match status" value="1"/>
</dbReference>
<keyword evidence="6" id="KW-0032">Aminotransferase</keyword>